<feature type="region of interest" description="Disordered" evidence="1">
    <location>
        <begin position="140"/>
        <end position="169"/>
    </location>
</feature>
<feature type="compositionally biased region" description="Basic and acidic residues" evidence="1">
    <location>
        <begin position="140"/>
        <end position="163"/>
    </location>
</feature>
<protein>
    <submittedName>
        <fullName evidence="2">Uncharacterized protein</fullName>
    </submittedName>
</protein>
<organism evidence="2">
    <name type="scientific">uncultured Caudovirales phage</name>
    <dbReference type="NCBI Taxonomy" id="2100421"/>
    <lineage>
        <taxon>Viruses</taxon>
        <taxon>Duplodnaviria</taxon>
        <taxon>Heunggongvirae</taxon>
        <taxon>Uroviricota</taxon>
        <taxon>Caudoviricetes</taxon>
        <taxon>Peduoviridae</taxon>
        <taxon>Maltschvirus</taxon>
        <taxon>Maltschvirus maltsch</taxon>
    </lineage>
</organism>
<evidence type="ECO:0000313" key="2">
    <source>
        <dbReference type="EMBL" id="CAB4122325.1"/>
    </source>
</evidence>
<evidence type="ECO:0000256" key="1">
    <source>
        <dbReference type="SAM" id="MobiDB-lite"/>
    </source>
</evidence>
<gene>
    <name evidence="2" type="ORF">UFOVP29_5</name>
</gene>
<sequence>MRRDMSKVITERSRRPGFVTTGKGRLQDPDLQVSHEGMRAPHVRHWGGKELNENLAPLDRFLKSRVGQVWNDVFSEICANIRLTSTVQKHVRDHVEQMVATKIYIDDQGEPWDRDGNPHRLSDRVYPKYWVDPRDGVLKINDAKTRRQRNQDRDSKQRDDLTAHARSLPDGTELRKKNGIWYQVHLKEIAPAVRRTRVKFDGSTQTWIEDGTGYDVILETTLRRTIDNYVLGHSGSYRTSFLYCATKRQLSRVELRRYGVAND</sequence>
<reference evidence="2" key="1">
    <citation type="submission" date="2020-04" db="EMBL/GenBank/DDBJ databases">
        <authorList>
            <person name="Chiriac C."/>
            <person name="Salcher M."/>
            <person name="Ghai R."/>
            <person name="Kavagutti S V."/>
        </authorList>
    </citation>
    <scope>NUCLEOTIDE SEQUENCE</scope>
</reference>
<dbReference type="EMBL" id="LR796167">
    <property type="protein sequence ID" value="CAB4122325.1"/>
    <property type="molecule type" value="Genomic_DNA"/>
</dbReference>
<proteinExistence type="predicted"/>
<accession>A0A6J5KLM0</accession>
<feature type="compositionally biased region" description="Basic and acidic residues" evidence="1">
    <location>
        <begin position="1"/>
        <end position="14"/>
    </location>
</feature>
<feature type="region of interest" description="Disordered" evidence="1">
    <location>
        <begin position="1"/>
        <end position="29"/>
    </location>
</feature>
<name>A0A6J5KLM0_9CAUD</name>